<name>A0A919PLY1_9ACTN</name>
<dbReference type="Gene3D" id="3.40.710.10">
    <property type="entry name" value="DD-peptidase/beta-lactamase superfamily"/>
    <property type="match status" value="1"/>
</dbReference>
<dbReference type="SUPFAM" id="SSF56601">
    <property type="entry name" value="beta-lactamase/transpeptidase-like"/>
    <property type="match status" value="1"/>
</dbReference>
<dbReference type="GO" id="GO:0046677">
    <property type="term" value="P:response to antibiotic"/>
    <property type="evidence" value="ECO:0007669"/>
    <property type="project" value="InterPro"/>
</dbReference>
<dbReference type="RefSeq" id="WP_203848945.1">
    <property type="nucleotide sequence ID" value="NZ_BAAAVW010000017.1"/>
</dbReference>
<dbReference type="InterPro" id="IPR049511">
    <property type="entry name" value="PGH-like_rpt"/>
</dbReference>
<dbReference type="Pfam" id="PF17660">
    <property type="entry name" value="BTRD1"/>
    <property type="match status" value="1"/>
</dbReference>
<evidence type="ECO:0000259" key="2">
    <source>
        <dbReference type="Pfam" id="PF13354"/>
    </source>
</evidence>
<keyword evidence="4" id="KW-1185">Reference proteome</keyword>
<dbReference type="EMBL" id="BONQ01000081">
    <property type="protein sequence ID" value="GIG47220.1"/>
    <property type="molecule type" value="Genomic_DNA"/>
</dbReference>
<protein>
    <recommendedName>
        <fullName evidence="2">Beta-lactamase class A catalytic domain-containing protein</fullName>
    </recommendedName>
</protein>
<dbReference type="PANTHER" id="PTHR35333:SF3">
    <property type="entry name" value="BETA-LACTAMASE-TYPE TRANSPEPTIDASE FOLD CONTAINING PROTEIN"/>
    <property type="match status" value="1"/>
</dbReference>
<evidence type="ECO:0000256" key="1">
    <source>
        <dbReference type="SAM" id="SignalP"/>
    </source>
</evidence>
<dbReference type="Proteomes" id="UP000660611">
    <property type="component" value="Unassembled WGS sequence"/>
</dbReference>
<evidence type="ECO:0000313" key="4">
    <source>
        <dbReference type="Proteomes" id="UP000660611"/>
    </source>
</evidence>
<keyword evidence="1" id="KW-0732">Signal</keyword>
<feature type="domain" description="Beta-lactamase class A catalytic" evidence="2">
    <location>
        <begin position="302"/>
        <end position="474"/>
    </location>
</feature>
<feature type="signal peptide" evidence="1">
    <location>
        <begin position="1"/>
        <end position="27"/>
    </location>
</feature>
<dbReference type="InterPro" id="IPR012338">
    <property type="entry name" value="Beta-lactam/transpept-like"/>
</dbReference>
<dbReference type="GO" id="GO:0030655">
    <property type="term" value="P:beta-lactam antibiotic catabolic process"/>
    <property type="evidence" value="ECO:0007669"/>
    <property type="project" value="InterPro"/>
</dbReference>
<dbReference type="Pfam" id="PF13354">
    <property type="entry name" value="Beta-lactamase2"/>
    <property type="match status" value="1"/>
</dbReference>
<dbReference type="GO" id="GO:0008800">
    <property type="term" value="F:beta-lactamase activity"/>
    <property type="evidence" value="ECO:0007669"/>
    <property type="project" value="InterPro"/>
</dbReference>
<comment type="caution">
    <text evidence="3">The sequence shown here is derived from an EMBL/GenBank/DDBJ whole genome shotgun (WGS) entry which is preliminary data.</text>
</comment>
<sequence>MHRSTAAALVGVVIAGTVLGTAAPAAAAAVPDPERYSVEPAGWGWKFSADKATINAWADRNDMRITDVEVLTPSTFTVVMVRNAGVFKRGLSGTQSWTTDLTEGQLVELPGNRPLDIERYTSDGQTRFAAALVDNSGANHHDYKIYLNSTKSYIDGKVASWNGRVTDIDPTTPERFDTILLKNAGVDAMPTWWYPAQTAEQIGKLLETNKARLVDIEPDGKDTFTVVMVAAKGEYWWWHPAATQQQVLDLQAQNGMRIIHLKRYTAGTGDTRYAVIYLDTLDPASVQARQAMWPAAGDAAFGFYLKRVDGAVYNSLQADKTFEPASMLKALHHITAMLAVHDGNMALAAGVSWYRNPNDPDNKDVCAYDDNGAALTSLPVADTLSMVLQGMMQVSDNRKTDAIYDFFGPAAINQTAATLGMTGTTLNHRIGCTWKAPGQVAAANELTLTDEGRLFESVYRANNPVLGTGADRDAFAALMSSGLGSFLPVVDEEAAKLGKSAAVAQAFKDAMRGAYKNGGYVNGAPNAACDDTGCTALLMRSTGGGAVSLPVKQNNTTAYRTFVYGAFFDGVWDCGPGDDKNCGPEWDALGPARGAAYQAMLRAHINAALSTW</sequence>
<proteinExistence type="predicted"/>
<dbReference type="PANTHER" id="PTHR35333">
    <property type="entry name" value="BETA-LACTAMASE"/>
    <property type="match status" value="1"/>
</dbReference>
<evidence type="ECO:0000313" key="3">
    <source>
        <dbReference type="EMBL" id="GIG47220.1"/>
    </source>
</evidence>
<reference evidence="3" key="1">
    <citation type="submission" date="2021-01" db="EMBL/GenBank/DDBJ databases">
        <title>Whole genome shotgun sequence of Dactylosporangium siamense NBRC 106093.</title>
        <authorList>
            <person name="Komaki H."/>
            <person name="Tamura T."/>
        </authorList>
    </citation>
    <scope>NUCLEOTIDE SEQUENCE</scope>
    <source>
        <strain evidence="3">NBRC 106093</strain>
    </source>
</reference>
<dbReference type="AlphaFoldDB" id="A0A919PLY1"/>
<gene>
    <name evidence="3" type="ORF">Dsi01nite_052610</name>
</gene>
<accession>A0A919PLY1</accession>
<organism evidence="3 4">
    <name type="scientific">Dactylosporangium siamense</name>
    <dbReference type="NCBI Taxonomy" id="685454"/>
    <lineage>
        <taxon>Bacteria</taxon>
        <taxon>Bacillati</taxon>
        <taxon>Actinomycetota</taxon>
        <taxon>Actinomycetes</taxon>
        <taxon>Micromonosporales</taxon>
        <taxon>Micromonosporaceae</taxon>
        <taxon>Dactylosporangium</taxon>
    </lineage>
</organism>
<dbReference type="InterPro" id="IPR045155">
    <property type="entry name" value="Beta-lactam_cat"/>
</dbReference>
<dbReference type="InterPro" id="IPR000871">
    <property type="entry name" value="Beta-lactam_class-A"/>
</dbReference>
<feature type="chain" id="PRO_5037873475" description="Beta-lactamase class A catalytic domain-containing protein" evidence="1">
    <location>
        <begin position="28"/>
        <end position="612"/>
    </location>
</feature>